<feature type="region of interest" description="Disordered" evidence="1">
    <location>
        <begin position="55"/>
        <end position="91"/>
    </location>
</feature>
<comment type="caution">
    <text evidence="3">The sequence shown here is derived from an EMBL/GenBank/DDBJ whole genome shotgun (WGS) entry which is preliminary data.</text>
</comment>
<name>A0A9W8LM22_9FUNG</name>
<dbReference type="InterPro" id="IPR013087">
    <property type="entry name" value="Znf_C2H2_type"/>
</dbReference>
<evidence type="ECO:0000256" key="1">
    <source>
        <dbReference type="SAM" id="MobiDB-lite"/>
    </source>
</evidence>
<feature type="compositionally biased region" description="Low complexity" evidence="1">
    <location>
        <begin position="74"/>
        <end position="91"/>
    </location>
</feature>
<dbReference type="EMBL" id="JANBUM010000076">
    <property type="protein sequence ID" value="KAJ2785935.1"/>
    <property type="molecule type" value="Genomic_DNA"/>
</dbReference>
<feature type="domain" description="C2H2-type" evidence="2">
    <location>
        <begin position="33"/>
        <end position="54"/>
    </location>
</feature>
<dbReference type="Proteomes" id="UP001140172">
    <property type="component" value="Unassembled WGS sequence"/>
</dbReference>
<keyword evidence="4" id="KW-1185">Reference proteome</keyword>
<gene>
    <name evidence="3" type="ORF">GGI15_001745</name>
</gene>
<sequence>MQKLSTLAAIPSPPYVTKAATIADPERTKLVKCPECVCYFQNPARLAAHANVWHYKSPPKSPGKPSDKQEAKKTTTAAVALPPAVLRRQSH</sequence>
<evidence type="ECO:0000313" key="3">
    <source>
        <dbReference type="EMBL" id="KAJ2785935.1"/>
    </source>
</evidence>
<evidence type="ECO:0000313" key="4">
    <source>
        <dbReference type="Proteomes" id="UP001140172"/>
    </source>
</evidence>
<accession>A0A9W8LM22</accession>
<proteinExistence type="predicted"/>
<dbReference type="PROSITE" id="PS00028">
    <property type="entry name" value="ZINC_FINGER_C2H2_1"/>
    <property type="match status" value="1"/>
</dbReference>
<evidence type="ECO:0000259" key="2">
    <source>
        <dbReference type="PROSITE" id="PS00028"/>
    </source>
</evidence>
<dbReference type="OrthoDB" id="10329756at2759"/>
<reference evidence="3" key="1">
    <citation type="submission" date="2022-07" db="EMBL/GenBank/DDBJ databases">
        <title>Phylogenomic reconstructions and comparative analyses of Kickxellomycotina fungi.</title>
        <authorList>
            <person name="Reynolds N.K."/>
            <person name="Stajich J.E."/>
            <person name="Barry K."/>
            <person name="Grigoriev I.V."/>
            <person name="Crous P."/>
            <person name="Smith M.E."/>
        </authorList>
    </citation>
    <scope>NUCLEOTIDE SEQUENCE</scope>
    <source>
        <strain evidence="3">BCRC 34489</strain>
    </source>
</reference>
<protein>
    <recommendedName>
        <fullName evidence="2">C2H2-type domain-containing protein</fullName>
    </recommendedName>
</protein>
<dbReference type="AlphaFoldDB" id="A0A9W8LM22"/>
<organism evidence="3 4">
    <name type="scientific">Coemansia interrupta</name>
    <dbReference type="NCBI Taxonomy" id="1126814"/>
    <lineage>
        <taxon>Eukaryota</taxon>
        <taxon>Fungi</taxon>
        <taxon>Fungi incertae sedis</taxon>
        <taxon>Zoopagomycota</taxon>
        <taxon>Kickxellomycotina</taxon>
        <taxon>Kickxellomycetes</taxon>
        <taxon>Kickxellales</taxon>
        <taxon>Kickxellaceae</taxon>
        <taxon>Coemansia</taxon>
    </lineage>
</organism>